<dbReference type="EnsemblMetazoa" id="tetur22g02390.1">
    <property type="protein sequence ID" value="tetur22g02390.1"/>
    <property type="gene ID" value="tetur22g02390"/>
</dbReference>
<evidence type="ECO:0000256" key="1">
    <source>
        <dbReference type="SAM" id="MobiDB-lite"/>
    </source>
</evidence>
<dbReference type="EMBL" id="CAEY01000589">
    <property type="status" value="NOT_ANNOTATED_CDS"/>
    <property type="molecule type" value="Genomic_DNA"/>
</dbReference>
<name>T1KV46_TETUR</name>
<evidence type="ECO:0000313" key="2">
    <source>
        <dbReference type="EnsemblMetazoa" id="tetur22g02390.1"/>
    </source>
</evidence>
<organism evidence="2 3">
    <name type="scientific">Tetranychus urticae</name>
    <name type="common">Two-spotted spider mite</name>
    <dbReference type="NCBI Taxonomy" id="32264"/>
    <lineage>
        <taxon>Eukaryota</taxon>
        <taxon>Metazoa</taxon>
        <taxon>Ecdysozoa</taxon>
        <taxon>Arthropoda</taxon>
        <taxon>Chelicerata</taxon>
        <taxon>Arachnida</taxon>
        <taxon>Acari</taxon>
        <taxon>Acariformes</taxon>
        <taxon>Trombidiformes</taxon>
        <taxon>Prostigmata</taxon>
        <taxon>Eleutherengona</taxon>
        <taxon>Raphignathae</taxon>
        <taxon>Tetranychoidea</taxon>
        <taxon>Tetranychidae</taxon>
        <taxon>Tetranychus</taxon>
    </lineage>
</organism>
<keyword evidence="3" id="KW-1185">Reference proteome</keyword>
<dbReference type="AlphaFoldDB" id="T1KV46"/>
<feature type="region of interest" description="Disordered" evidence="1">
    <location>
        <begin position="93"/>
        <end position="123"/>
    </location>
</feature>
<protein>
    <submittedName>
        <fullName evidence="2">Uncharacterized protein</fullName>
    </submittedName>
</protein>
<reference evidence="3" key="1">
    <citation type="submission" date="2011-08" db="EMBL/GenBank/DDBJ databases">
        <authorList>
            <person name="Rombauts S."/>
        </authorList>
    </citation>
    <scope>NUCLEOTIDE SEQUENCE</scope>
    <source>
        <strain evidence="3">London</strain>
    </source>
</reference>
<proteinExistence type="predicted"/>
<sequence length="263" mass="28706">MEKLRISVMHQSLLMKPEESPVFELILLLLSNCLLLIDSEFKSDEIFAVDGEVKRAEVVDVVGDENKDDASELIAIAAVSWLICSAERKDKADRADAESNEEEEESGDADGVNPEGCTNNDEGDVPELIASVYSGLVWNALGFVCPIGKFETGSVDGRVKRLDDDNDPDAEDGYLTLGLTVGKTVFELTSELFGICFESFEVAGKSDKAKLDDEADDEDKDSASELNFGLLLFCSILDTKLSCEVVESDDKSIKEVEEEVVVV</sequence>
<dbReference type="Proteomes" id="UP000015104">
    <property type="component" value="Unassembled WGS sequence"/>
</dbReference>
<reference evidence="2" key="2">
    <citation type="submission" date="2015-06" db="UniProtKB">
        <authorList>
            <consortium name="EnsemblMetazoa"/>
        </authorList>
    </citation>
    <scope>IDENTIFICATION</scope>
</reference>
<accession>T1KV46</accession>
<evidence type="ECO:0000313" key="3">
    <source>
        <dbReference type="Proteomes" id="UP000015104"/>
    </source>
</evidence>
<dbReference type="HOGENOM" id="CLU_1058951_0_0_1"/>
<feature type="compositionally biased region" description="Acidic residues" evidence="1">
    <location>
        <begin position="98"/>
        <end position="108"/>
    </location>
</feature>